<dbReference type="SUPFAM" id="SSF55315">
    <property type="entry name" value="L30e-like"/>
    <property type="match status" value="1"/>
</dbReference>
<protein>
    <submittedName>
        <fullName evidence="4">rRNA methyltransferase</fullName>
    </submittedName>
</protein>
<dbReference type="InterPro" id="IPR029064">
    <property type="entry name" value="Ribosomal_eL30-like_sf"/>
</dbReference>
<dbReference type="Pfam" id="PF00588">
    <property type="entry name" value="SpoU_methylase"/>
    <property type="match status" value="1"/>
</dbReference>
<dbReference type="PANTHER" id="PTHR43191:SF12">
    <property type="entry name" value="RRNA METHYLASE"/>
    <property type="match status" value="1"/>
</dbReference>
<dbReference type="InterPro" id="IPR029028">
    <property type="entry name" value="Alpha/beta_knot_MTases"/>
</dbReference>
<comment type="caution">
    <text evidence="4">The sequence shown here is derived from an EMBL/GenBank/DDBJ whole genome shotgun (WGS) entry which is preliminary data.</text>
</comment>
<name>A0A8J4A920_9ACTN</name>
<proteinExistence type="predicted"/>
<reference evidence="5" key="1">
    <citation type="journal article" date="2021" name="Int. J. Syst. Evol. Microbiol.">
        <title>Actinocatenispora comari sp. nov., an endophytic actinomycete isolated from aerial parts of Comarum salesowianum.</title>
        <authorList>
            <person name="Oyunbileg N."/>
            <person name="Iizaka Y."/>
            <person name="Hamada M."/>
            <person name="Davaapurev B.O."/>
            <person name="Fukumoto A."/>
            <person name="Tsetseg B."/>
            <person name="Kato F."/>
            <person name="Tamura T."/>
            <person name="Batkhuu J."/>
            <person name="Anzai Y."/>
        </authorList>
    </citation>
    <scope>NUCLEOTIDE SEQUENCE [LARGE SCALE GENOMIC DNA]</scope>
    <source>
        <strain evidence="5">NUM-2625</strain>
    </source>
</reference>
<keyword evidence="2" id="KW-0808">Transferase</keyword>
<evidence type="ECO:0000256" key="1">
    <source>
        <dbReference type="ARBA" id="ARBA00022603"/>
    </source>
</evidence>
<evidence type="ECO:0000256" key="2">
    <source>
        <dbReference type="ARBA" id="ARBA00022679"/>
    </source>
</evidence>
<dbReference type="CDD" id="cd18095">
    <property type="entry name" value="SpoU-like_rRNA-MTase"/>
    <property type="match status" value="1"/>
</dbReference>
<dbReference type="EMBL" id="BOPO01000023">
    <property type="protein sequence ID" value="GIL26445.1"/>
    <property type="molecule type" value="Genomic_DNA"/>
</dbReference>
<dbReference type="InterPro" id="IPR051259">
    <property type="entry name" value="rRNA_Methyltransferase"/>
</dbReference>
<dbReference type="GO" id="GO:0006396">
    <property type="term" value="P:RNA processing"/>
    <property type="evidence" value="ECO:0007669"/>
    <property type="project" value="InterPro"/>
</dbReference>
<dbReference type="InterPro" id="IPR001537">
    <property type="entry name" value="SpoU_MeTrfase"/>
</dbReference>
<dbReference type="PANTHER" id="PTHR43191">
    <property type="entry name" value="RRNA METHYLTRANSFERASE 3"/>
    <property type="match status" value="1"/>
</dbReference>
<evidence type="ECO:0000313" key="5">
    <source>
        <dbReference type="Proteomes" id="UP000614996"/>
    </source>
</evidence>
<dbReference type="SUPFAM" id="SSF75217">
    <property type="entry name" value="alpha/beta knot"/>
    <property type="match status" value="1"/>
</dbReference>
<dbReference type="Gene3D" id="3.40.1280.10">
    <property type="match status" value="1"/>
</dbReference>
<feature type="domain" description="tRNA/rRNA methyltransferase SpoU type" evidence="3">
    <location>
        <begin position="130"/>
        <end position="271"/>
    </location>
</feature>
<dbReference type="Gene3D" id="3.30.1330.30">
    <property type="match status" value="1"/>
</dbReference>
<accession>A0A8J4A920</accession>
<dbReference type="GO" id="GO:0008173">
    <property type="term" value="F:RNA methyltransferase activity"/>
    <property type="evidence" value="ECO:0007669"/>
    <property type="project" value="InterPro"/>
</dbReference>
<dbReference type="GO" id="GO:0032259">
    <property type="term" value="P:methylation"/>
    <property type="evidence" value="ECO:0007669"/>
    <property type="project" value="UniProtKB-KW"/>
</dbReference>
<dbReference type="GO" id="GO:0003723">
    <property type="term" value="F:RNA binding"/>
    <property type="evidence" value="ECO:0007669"/>
    <property type="project" value="InterPro"/>
</dbReference>
<evidence type="ECO:0000313" key="4">
    <source>
        <dbReference type="EMBL" id="GIL26445.1"/>
    </source>
</evidence>
<evidence type="ECO:0000259" key="3">
    <source>
        <dbReference type="Pfam" id="PF00588"/>
    </source>
</evidence>
<dbReference type="InterPro" id="IPR029026">
    <property type="entry name" value="tRNA_m1G_MTases_N"/>
</dbReference>
<keyword evidence="5" id="KW-1185">Reference proteome</keyword>
<dbReference type="AlphaFoldDB" id="A0A8J4A920"/>
<gene>
    <name evidence="4" type="ORF">NUM_16990</name>
</gene>
<dbReference type="Proteomes" id="UP000614996">
    <property type="component" value="Unassembled WGS sequence"/>
</dbReference>
<keyword evidence="1 4" id="KW-0489">Methyltransferase</keyword>
<sequence>MVHAQPPAPAPGDSVVGDAADARLDDYRELTDVALRTRYEQPHGLFIAEGELVLRRALRAGYRPRSILVDTKRYGQVADLAATLDAPVYTAGQDVLEAVTGFHVHRGVLASFHRRPLPPVGQVLAGARRVLILEDVNNHTNVGAVFRGAAGLGLDAVLLSPSCADPLYRRSVRVSMGEVFAIPYARLTPWPAGLAAVRAAGFTVLALTPAPDAVRLQDLTAAQRRRPALLFGAEGPGLSGAALSASDVRVRIPMRGGVDSLNVAASAAVACWELCRTD</sequence>
<organism evidence="4 5">
    <name type="scientific">Actinocatenispora comari</name>
    <dbReference type="NCBI Taxonomy" id="2807577"/>
    <lineage>
        <taxon>Bacteria</taxon>
        <taxon>Bacillati</taxon>
        <taxon>Actinomycetota</taxon>
        <taxon>Actinomycetes</taxon>
        <taxon>Micromonosporales</taxon>
        <taxon>Micromonosporaceae</taxon>
        <taxon>Actinocatenispora</taxon>
    </lineage>
</organism>